<feature type="domain" description="Cwf19-like protein C-terminal" evidence="3">
    <location>
        <begin position="674"/>
        <end position="768"/>
    </location>
</feature>
<feature type="region of interest" description="Disordered" evidence="2">
    <location>
        <begin position="36"/>
        <end position="113"/>
    </location>
</feature>
<sequence>MASFVSERDINKSRNFKQREQAEVLTAAKNSYEERQQYKQYQKDSGQDKWILPSLQNRLDQEPKTHHAKRKHKEKKQKKKSKKKRKHDSTDDSSEEEMWVEAKTGKDQPKQENTDWMQQDFLAGIKTVTSQEVKEEKRAQKQKALTTKQLTLDLMGQHEKELNPYWKSGGTGLPSTDQEKPKKIPCASWLRKSLQRMEEESGQTGKSIETIAAERYGSWNSFKDMLDAAEAKEGISKAKPRERFRRPDDSDAQHSSTSREQPRKRFLKPGDDREQSGEHKNRGKQSVEKHAWRKSSCEVSKLKNASPGTKADFQKQKVGSSEQSKEETISLPSTKNVPKPNPIQTTQQAQSKNTADIKILTEQEKNAISAKIIKAELMGKADLANRLKQKLEASRLLEKQGPSRTSVTEKNSESSSEGSDSDEEVVVLTRTSKTGQSWPVTKSADDTLSKRQKKKKVKVHDPDGERERYFADDDKYSLRDLVERERSGAAEDQTQVLNRLSSKMFRGTDGENFTLDDMFVSQAGVSNTTGQEESRQEQRAIQNHKKLMRRLDKCKYCFGNSNNPKHLLVSIGRVAYLRLPSHRPLATGHCIIAPMHHCSTGTAMDEDVWSEIRKFMQSLCNFFASSGDDCVFLQTCISLKHAPHFFIECIPLPKELGDMAPIYFKKAIQECESEWAQNKKLIDTRGSNVRNKLPAGLPYFAVDFGLDGGFAHVVEDEMSFPLYFGREILGGMLDAEPTLWRKPHEEHFNEQMKRALEFEAKFKPHDWTDRKSVV</sequence>
<dbReference type="EMBL" id="LR784264">
    <property type="protein sequence ID" value="CAB3234920.1"/>
    <property type="molecule type" value="mRNA"/>
</dbReference>
<dbReference type="InterPro" id="IPR006768">
    <property type="entry name" value="Cwf19-like_C_dom-1"/>
</dbReference>
<feature type="compositionally biased region" description="Basic and acidic residues" evidence="2">
    <location>
        <begin position="36"/>
        <end position="47"/>
    </location>
</feature>
<protein>
    <submittedName>
        <fullName evidence="5">CWF19-like protein 2</fullName>
    </submittedName>
</protein>
<feature type="compositionally biased region" description="Polar residues" evidence="2">
    <location>
        <begin position="429"/>
        <end position="440"/>
    </location>
</feature>
<dbReference type="InterPro" id="IPR036265">
    <property type="entry name" value="HIT-like_sf"/>
</dbReference>
<dbReference type="Gene3D" id="3.30.428.10">
    <property type="entry name" value="HIT-like"/>
    <property type="match status" value="1"/>
</dbReference>
<feature type="compositionally biased region" description="Basic and acidic residues" evidence="2">
    <location>
        <begin position="459"/>
        <end position="468"/>
    </location>
</feature>
<dbReference type="Pfam" id="PF04676">
    <property type="entry name" value="CwfJ_C_2"/>
    <property type="match status" value="1"/>
</dbReference>
<dbReference type="AlphaFoldDB" id="A0A6F9DAU9"/>
<dbReference type="GO" id="GO:0000398">
    <property type="term" value="P:mRNA splicing, via spliceosome"/>
    <property type="evidence" value="ECO:0007669"/>
    <property type="project" value="TreeGrafter"/>
</dbReference>
<feature type="region of interest" description="Disordered" evidence="2">
    <location>
        <begin position="231"/>
        <end position="355"/>
    </location>
</feature>
<dbReference type="InterPro" id="IPR040194">
    <property type="entry name" value="Cwf19-like"/>
</dbReference>
<feature type="compositionally biased region" description="Basic and acidic residues" evidence="2">
    <location>
        <begin position="260"/>
        <end position="290"/>
    </location>
</feature>
<feature type="compositionally biased region" description="Basic and acidic residues" evidence="2">
    <location>
        <begin position="231"/>
        <end position="252"/>
    </location>
</feature>
<dbReference type="GO" id="GO:0071014">
    <property type="term" value="C:post-mRNA release spliceosomal complex"/>
    <property type="evidence" value="ECO:0007669"/>
    <property type="project" value="TreeGrafter"/>
</dbReference>
<feature type="compositionally biased region" description="Basic and acidic residues" evidence="2">
    <location>
        <begin position="103"/>
        <end position="113"/>
    </location>
</feature>
<feature type="domain" description="Cwf19-like C-terminal" evidence="4">
    <location>
        <begin position="542"/>
        <end position="665"/>
    </location>
</feature>
<dbReference type="Pfam" id="PF04677">
    <property type="entry name" value="CwfJ_C_1"/>
    <property type="match status" value="1"/>
</dbReference>
<evidence type="ECO:0000259" key="3">
    <source>
        <dbReference type="Pfam" id="PF04676"/>
    </source>
</evidence>
<reference evidence="5" key="1">
    <citation type="submission" date="2020-04" db="EMBL/GenBank/DDBJ databases">
        <authorList>
            <person name="Neveu A P."/>
        </authorList>
    </citation>
    <scope>NUCLEOTIDE SEQUENCE</scope>
    <source>
        <tissue evidence="5">Whole embryo</tissue>
    </source>
</reference>
<feature type="region of interest" description="Disordered" evidence="2">
    <location>
        <begin position="1"/>
        <end position="21"/>
    </location>
</feature>
<feature type="region of interest" description="Disordered" evidence="2">
    <location>
        <begin position="161"/>
        <end position="184"/>
    </location>
</feature>
<feature type="region of interest" description="Disordered" evidence="2">
    <location>
        <begin position="394"/>
        <end position="468"/>
    </location>
</feature>
<evidence type="ECO:0000259" key="4">
    <source>
        <dbReference type="Pfam" id="PF04677"/>
    </source>
</evidence>
<name>A0A6F9DAU9_9ASCI</name>
<evidence type="ECO:0000256" key="1">
    <source>
        <dbReference type="ARBA" id="ARBA00006795"/>
    </source>
</evidence>
<dbReference type="InterPro" id="IPR006767">
    <property type="entry name" value="Cwf19-like_C_dom-2"/>
</dbReference>
<evidence type="ECO:0000313" key="5">
    <source>
        <dbReference type="EMBL" id="CAB3234920.1"/>
    </source>
</evidence>
<feature type="compositionally biased region" description="Polar residues" evidence="2">
    <location>
        <begin position="330"/>
        <end position="354"/>
    </location>
</feature>
<organism evidence="5">
    <name type="scientific">Phallusia mammillata</name>
    <dbReference type="NCBI Taxonomy" id="59560"/>
    <lineage>
        <taxon>Eukaryota</taxon>
        <taxon>Metazoa</taxon>
        <taxon>Chordata</taxon>
        <taxon>Tunicata</taxon>
        <taxon>Ascidiacea</taxon>
        <taxon>Phlebobranchia</taxon>
        <taxon>Ascidiidae</taxon>
        <taxon>Phallusia</taxon>
    </lineage>
</organism>
<gene>
    <name evidence="5" type="primary">Cwf19l2</name>
</gene>
<proteinExistence type="evidence at transcript level"/>
<dbReference type="PANTHER" id="PTHR12072:SF5">
    <property type="entry name" value="CWF19-LIKE PROTEIN 2"/>
    <property type="match status" value="1"/>
</dbReference>
<accession>A0A6F9DAU9</accession>
<feature type="compositionally biased region" description="Basic residues" evidence="2">
    <location>
        <begin position="66"/>
        <end position="87"/>
    </location>
</feature>
<dbReference type="PANTHER" id="PTHR12072">
    <property type="entry name" value="CWF19, CELL CYCLE CONTROL PROTEIN"/>
    <property type="match status" value="1"/>
</dbReference>
<dbReference type="SUPFAM" id="SSF54197">
    <property type="entry name" value="HIT-like"/>
    <property type="match status" value="1"/>
</dbReference>
<evidence type="ECO:0000256" key="2">
    <source>
        <dbReference type="SAM" id="MobiDB-lite"/>
    </source>
</evidence>
<comment type="similarity">
    <text evidence="1">Belongs to the CWF19 family.</text>
</comment>